<protein>
    <submittedName>
        <fullName evidence="1">Uncharacterized protein</fullName>
    </submittedName>
</protein>
<dbReference type="EMBL" id="JAHHHD010000007">
    <property type="protein sequence ID" value="MBW4658773.1"/>
    <property type="molecule type" value="Genomic_DNA"/>
</dbReference>
<sequence length="133" mass="15569">MRLEFVPVEEFYFALTLAVKTLDETLDSELVEKARSHLQEKLGQPSTVAPGKQNTFNYVFKVQDYDNSPAPQLILSVSDWQDKLRLSSDYGWMLDQERKPKRTDRFDQRDAFARAARSYLKEQMGLVFNRDEI</sequence>
<proteinExistence type="predicted"/>
<evidence type="ECO:0000313" key="2">
    <source>
        <dbReference type="Proteomes" id="UP000757435"/>
    </source>
</evidence>
<dbReference type="Proteomes" id="UP000757435">
    <property type="component" value="Unassembled WGS sequence"/>
</dbReference>
<evidence type="ECO:0000313" key="1">
    <source>
        <dbReference type="EMBL" id="MBW4658773.1"/>
    </source>
</evidence>
<gene>
    <name evidence="1" type="ORF">KME15_08865</name>
</gene>
<dbReference type="AlphaFoldDB" id="A0A951QCD1"/>
<organism evidence="1 2">
    <name type="scientific">Drouetiella hepatica Uher 2000/2452</name>
    <dbReference type="NCBI Taxonomy" id="904376"/>
    <lineage>
        <taxon>Bacteria</taxon>
        <taxon>Bacillati</taxon>
        <taxon>Cyanobacteriota</taxon>
        <taxon>Cyanophyceae</taxon>
        <taxon>Oculatellales</taxon>
        <taxon>Oculatellaceae</taxon>
        <taxon>Drouetiella</taxon>
    </lineage>
</organism>
<accession>A0A951QCD1</accession>
<name>A0A951QCD1_9CYAN</name>
<reference evidence="1" key="2">
    <citation type="journal article" date="2022" name="Microbiol. Resour. Announc.">
        <title>Metagenome Sequencing to Explore Phylogenomics of Terrestrial Cyanobacteria.</title>
        <authorList>
            <person name="Ward R.D."/>
            <person name="Stajich J.E."/>
            <person name="Johansen J.R."/>
            <person name="Huntemann M."/>
            <person name="Clum A."/>
            <person name="Foster B."/>
            <person name="Foster B."/>
            <person name="Roux S."/>
            <person name="Palaniappan K."/>
            <person name="Varghese N."/>
            <person name="Mukherjee S."/>
            <person name="Reddy T.B.K."/>
            <person name="Daum C."/>
            <person name="Copeland A."/>
            <person name="Chen I.A."/>
            <person name="Ivanova N.N."/>
            <person name="Kyrpides N.C."/>
            <person name="Shapiro N."/>
            <person name="Eloe-Fadrosh E.A."/>
            <person name="Pietrasiak N."/>
        </authorList>
    </citation>
    <scope>NUCLEOTIDE SEQUENCE</scope>
    <source>
        <strain evidence="1">UHER 2000/2452</strain>
    </source>
</reference>
<comment type="caution">
    <text evidence="1">The sequence shown here is derived from an EMBL/GenBank/DDBJ whole genome shotgun (WGS) entry which is preliminary data.</text>
</comment>
<reference evidence="1" key="1">
    <citation type="submission" date="2021-05" db="EMBL/GenBank/DDBJ databases">
        <authorList>
            <person name="Pietrasiak N."/>
            <person name="Ward R."/>
            <person name="Stajich J.E."/>
            <person name="Kurbessoian T."/>
        </authorList>
    </citation>
    <scope>NUCLEOTIDE SEQUENCE</scope>
    <source>
        <strain evidence="1">UHER 2000/2452</strain>
    </source>
</reference>